<feature type="transmembrane region" description="Helical" evidence="2">
    <location>
        <begin position="374"/>
        <end position="394"/>
    </location>
</feature>
<organism evidence="5 6">
    <name type="scientific">Actinophytocola algeriensis</name>
    <dbReference type="NCBI Taxonomy" id="1768010"/>
    <lineage>
        <taxon>Bacteria</taxon>
        <taxon>Bacillati</taxon>
        <taxon>Actinomycetota</taxon>
        <taxon>Actinomycetes</taxon>
        <taxon>Pseudonocardiales</taxon>
        <taxon>Pseudonocardiaceae</taxon>
    </lineage>
</organism>
<feature type="signal peptide" evidence="3">
    <location>
        <begin position="1"/>
        <end position="31"/>
    </location>
</feature>
<comment type="caution">
    <text evidence="5">The sequence shown here is derived from an EMBL/GenBank/DDBJ whole genome shotgun (WGS) entry which is preliminary data.</text>
</comment>
<proteinExistence type="predicted"/>
<reference evidence="5 6" key="1">
    <citation type="submission" date="2020-08" db="EMBL/GenBank/DDBJ databases">
        <title>Genomic Encyclopedia of Type Strains, Phase III (KMG-III): the genomes of soil and plant-associated and newly described type strains.</title>
        <authorList>
            <person name="Whitman W."/>
        </authorList>
    </citation>
    <scope>NUCLEOTIDE SEQUENCE [LARGE SCALE GENOMIC DNA]</scope>
    <source>
        <strain evidence="5 6">CECT 8960</strain>
    </source>
</reference>
<evidence type="ECO:0000259" key="4">
    <source>
        <dbReference type="Pfam" id="PF08341"/>
    </source>
</evidence>
<evidence type="ECO:0000313" key="6">
    <source>
        <dbReference type="Proteomes" id="UP000520767"/>
    </source>
</evidence>
<dbReference type="InterPro" id="IPR023849">
    <property type="entry name" value="TQXA_dom"/>
</dbReference>
<evidence type="ECO:0000256" key="3">
    <source>
        <dbReference type="SAM" id="SignalP"/>
    </source>
</evidence>
<protein>
    <submittedName>
        <fullName evidence="5">TQXA domain-containing protein</fullName>
    </submittedName>
</protein>
<dbReference type="InterPro" id="IPR013552">
    <property type="entry name" value="Thioester_dom"/>
</dbReference>
<dbReference type="Gene3D" id="1.10.150.480">
    <property type="match status" value="1"/>
</dbReference>
<evidence type="ECO:0000256" key="1">
    <source>
        <dbReference type="SAM" id="MobiDB-lite"/>
    </source>
</evidence>
<keyword evidence="2" id="KW-0472">Membrane</keyword>
<evidence type="ECO:0000313" key="5">
    <source>
        <dbReference type="EMBL" id="MBB4907059.1"/>
    </source>
</evidence>
<dbReference type="Proteomes" id="UP000520767">
    <property type="component" value="Unassembled WGS sequence"/>
</dbReference>
<dbReference type="NCBIfam" id="TIGR03934">
    <property type="entry name" value="TQXA_dom"/>
    <property type="match status" value="1"/>
</dbReference>
<accession>A0A7W7Q4X5</accession>
<feature type="compositionally biased region" description="Low complexity" evidence="1">
    <location>
        <begin position="325"/>
        <end position="356"/>
    </location>
</feature>
<dbReference type="Pfam" id="PF08341">
    <property type="entry name" value="TED"/>
    <property type="match status" value="1"/>
</dbReference>
<dbReference type="RefSeq" id="WP_184811183.1">
    <property type="nucleotide sequence ID" value="NZ_JACHJQ010000003.1"/>
</dbReference>
<keyword evidence="6" id="KW-1185">Reference proteome</keyword>
<keyword evidence="2" id="KW-0812">Transmembrane</keyword>
<name>A0A7W7Q4X5_9PSEU</name>
<evidence type="ECO:0000256" key="2">
    <source>
        <dbReference type="SAM" id="Phobius"/>
    </source>
</evidence>
<dbReference type="AlphaFoldDB" id="A0A7W7Q4X5"/>
<dbReference type="EMBL" id="JACHJQ010000003">
    <property type="protein sequence ID" value="MBB4907059.1"/>
    <property type="molecule type" value="Genomic_DNA"/>
</dbReference>
<keyword evidence="2" id="KW-1133">Transmembrane helix</keyword>
<feature type="domain" description="Thioester" evidence="4">
    <location>
        <begin position="75"/>
        <end position="194"/>
    </location>
</feature>
<sequence length="401" mass="42215">MASRLKYARAGAAVAGASVALMMTAAIPAGAESATGKVDPENYVHGHHVNVGGENTDINASLISFKLTDGTELQMYCVEIETPIDNKHQMTERPWDQYPNEDSPFHENRDKINWVLHNGFPVVDAEQLTEVLTEQGATLKNGIDEKEAISATQAAVWHFSDGTDLDRDTPLPKGPFDSKADVLALYDYLTGDANVGIGDQPTPALQVAPNDLSGVAGSRVGPFTVNTTGDIEKLTTNLPEGVKVTDVDGVEFTAEKIKNGAQLYLDVPAGTAPGDGTFELTATAGVDTGRLFVGEQYGKTKKTQSLIVATSEKSEIVAAAGGKWTEAPTTPPSSTTEVPPSTTEAAPTTETTSDTPAPQPKNASDDLAETGASIFAPIMIGVVLVGAGIGALLFQRHRKRA</sequence>
<gene>
    <name evidence="5" type="ORF">FHR82_003279</name>
</gene>
<keyword evidence="3" id="KW-0732">Signal</keyword>
<feature type="chain" id="PRO_5031121071" evidence="3">
    <location>
        <begin position="32"/>
        <end position="401"/>
    </location>
</feature>
<feature type="region of interest" description="Disordered" evidence="1">
    <location>
        <begin position="321"/>
        <end position="366"/>
    </location>
</feature>